<dbReference type="EMBL" id="DUZY01000007">
    <property type="protein sequence ID" value="DAD46223.1"/>
    <property type="molecule type" value="Genomic_DNA"/>
</dbReference>
<comment type="caution">
    <text evidence="1">The sequence shown here is derived from an EMBL/GenBank/DDBJ whole genome shotgun (WGS) entry which is preliminary data.</text>
</comment>
<sequence>MDCWLICCGMFMTDSSIQTLDMLFSCLGQESGLDSRLLLEEKTAQKDQERVKFSLLIYACKSP</sequence>
<evidence type="ECO:0000313" key="2">
    <source>
        <dbReference type="Proteomes" id="UP000607653"/>
    </source>
</evidence>
<keyword evidence="2" id="KW-1185">Reference proteome</keyword>
<name>A0A822ZN74_NELNU</name>
<accession>A0A822ZN74</accession>
<protein>
    <submittedName>
        <fullName evidence="1">Uncharacterized protein</fullName>
    </submittedName>
</protein>
<dbReference type="Proteomes" id="UP000607653">
    <property type="component" value="Unassembled WGS sequence"/>
</dbReference>
<gene>
    <name evidence="1" type="ORF">HUJ06_004453</name>
</gene>
<reference evidence="1 2" key="1">
    <citation type="journal article" date="2020" name="Mol. Biol. Evol.">
        <title>Distinct Expression and Methylation Patterns for Genes with Different Fates following a Single Whole-Genome Duplication in Flowering Plants.</title>
        <authorList>
            <person name="Shi T."/>
            <person name="Rahmani R.S."/>
            <person name="Gugger P.F."/>
            <person name="Wang M."/>
            <person name="Li H."/>
            <person name="Zhang Y."/>
            <person name="Li Z."/>
            <person name="Wang Q."/>
            <person name="Van de Peer Y."/>
            <person name="Marchal K."/>
            <person name="Chen J."/>
        </authorList>
    </citation>
    <scope>NUCLEOTIDE SEQUENCE [LARGE SCALE GENOMIC DNA]</scope>
    <source>
        <tissue evidence="1">Leaf</tissue>
    </source>
</reference>
<proteinExistence type="predicted"/>
<evidence type="ECO:0000313" key="1">
    <source>
        <dbReference type="EMBL" id="DAD46223.1"/>
    </source>
</evidence>
<dbReference type="AlphaFoldDB" id="A0A822ZN74"/>
<organism evidence="1 2">
    <name type="scientific">Nelumbo nucifera</name>
    <name type="common">Sacred lotus</name>
    <dbReference type="NCBI Taxonomy" id="4432"/>
    <lineage>
        <taxon>Eukaryota</taxon>
        <taxon>Viridiplantae</taxon>
        <taxon>Streptophyta</taxon>
        <taxon>Embryophyta</taxon>
        <taxon>Tracheophyta</taxon>
        <taxon>Spermatophyta</taxon>
        <taxon>Magnoliopsida</taxon>
        <taxon>Proteales</taxon>
        <taxon>Nelumbonaceae</taxon>
        <taxon>Nelumbo</taxon>
    </lineage>
</organism>